<dbReference type="AlphaFoldDB" id="A0A0H4VKD4"/>
<protein>
    <recommendedName>
        <fullName evidence="3">SpoIIAA-like protein</fullName>
    </recommendedName>
</protein>
<dbReference type="PATRIC" id="fig|1379910.4.peg.2043"/>
<evidence type="ECO:0000313" key="1">
    <source>
        <dbReference type="EMBL" id="AKQ45813.1"/>
    </source>
</evidence>
<dbReference type="RefSeq" id="WP_048920726.1">
    <property type="nucleotide sequence ID" value="NZ_CP010777.1"/>
</dbReference>
<keyword evidence="2" id="KW-1185">Reference proteome</keyword>
<dbReference type="KEGG" id="ruf:TH63_09420"/>
<organism evidence="1 2">
    <name type="scientific">Rufibacter radiotolerans</name>
    <dbReference type="NCBI Taxonomy" id="1379910"/>
    <lineage>
        <taxon>Bacteria</taxon>
        <taxon>Pseudomonadati</taxon>
        <taxon>Bacteroidota</taxon>
        <taxon>Cytophagia</taxon>
        <taxon>Cytophagales</taxon>
        <taxon>Hymenobacteraceae</taxon>
        <taxon>Rufibacter</taxon>
    </lineage>
</organism>
<dbReference type="OrthoDB" id="879261at2"/>
<accession>A0A0H4VKD4</accession>
<evidence type="ECO:0008006" key="3">
    <source>
        <dbReference type="Google" id="ProtNLM"/>
    </source>
</evidence>
<gene>
    <name evidence="1" type="ORF">TH63_09420</name>
</gene>
<sequence>MSLNHAKYGQKVNLNLKDFTKSFWQVQPYFYRSHRTSVVEEASGWLKRILTMLLYKSECLEIEYHGQHNLIETRWLGFASSDEYREGLNQYLQAVGGNDIRLWLGDYRLARVVRLEDQEWAAKDWFPRFLPFSKGITKMARVQAQDIFSQISSDGIKEKLDIEGLPFLFSEFKNYDAAKAWLLEDNLIH</sequence>
<name>A0A0H4VKD4_9BACT</name>
<reference evidence="1 2" key="1">
    <citation type="submission" date="2015-01" db="EMBL/GenBank/DDBJ databases">
        <title>Rufibacter sp./DG31D/ whole genome sequencing.</title>
        <authorList>
            <person name="Kim M.K."/>
            <person name="Srinivasan S."/>
            <person name="Lee J.-J."/>
        </authorList>
    </citation>
    <scope>NUCLEOTIDE SEQUENCE [LARGE SCALE GENOMIC DNA]</scope>
    <source>
        <strain evidence="1 2">DG31D</strain>
    </source>
</reference>
<evidence type="ECO:0000313" key="2">
    <source>
        <dbReference type="Proteomes" id="UP000036458"/>
    </source>
</evidence>
<dbReference type="EMBL" id="CP010777">
    <property type="protein sequence ID" value="AKQ45813.1"/>
    <property type="molecule type" value="Genomic_DNA"/>
</dbReference>
<dbReference type="Proteomes" id="UP000036458">
    <property type="component" value="Chromosome"/>
</dbReference>
<proteinExistence type="predicted"/>
<dbReference type="STRING" id="1379910.TH63_09420"/>